<feature type="domain" description="SnoaL-like" evidence="1">
    <location>
        <begin position="10"/>
        <end position="113"/>
    </location>
</feature>
<dbReference type="Gene3D" id="3.10.450.50">
    <property type="match status" value="1"/>
</dbReference>
<dbReference type="Pfam" id="PF12680">
    <property type="entry name" value="SnoaL_2"/>
    <property type="match status" value="1"/>
</dbReference>
<evidence type="ECO:0000259" key="1">
    <source>
        <dbReference type="Pfam" id="PF12680"/>
    </source>
</evidence>
<dbReference type="GeneID" id="61294999"/>
<organism evidence="2 3">
    <name type="scientific">Moritella viscosa</name>
    <dbReference type="NCBI Taxonomy" id="80854"/>
    <lineage>
        <taxon>Bacteria</taxon>
        <taxon>Pseudomonadati</taxon>
        <taxon>Pseudomonadota</taxon>
        <taxon>Gammaproteobacteria</taxon>
        <taxon>Alteromonadales</taxon>
        <taxon>Moritellaceae</taxon>
        <taxon>Moritella</taxon>
    </lineage>
</organism>
<dbReference type="RefSeq" id="WP_075471377.1">
    <property type="nucleotide sequence ID" value="NZ_CAWQZC010000054.1"/>
</dbReference>
<reference evidence="2 3" key="1">
    <citation type="submission" date="2016-11" db="EMBL/GenBank/DDBJ databases">
        <authorList>
            <person name="Klemetsen T."/>
        </authorList>
    </citation>
    <scope>NUCLEOTIDE SEQUENCE [LARGE SCALE GENOMIC DNA]</scope>
    <source>
        <strain evidence="2">MT 2528</strain>
    </source>
</reference>
<evidence type="ECO:0000313" key="2">
    <source>
        <dbReference type="EMBL" id="SGZ02891.1"/>
    </source>
</evidence>
<accession>A0ABY1HLN7</accession>
<sequence>MIDQAWIVEIFSHLENGNPQGFFEYVSDDVVWEVTGTHPLAGVYISKQDFITGTISKLNEVLESPLSLKLLSCITDGRSASVELVANSITKKGADFNNRYCWVCEFESNQVVRVRAYLDSALVAKTLA</sequence>
<dbReference type="InterPro" id="IPR032710">
    <property type="entry name" value="NTF2-like_dom_sf"/>
</dbReference>
<dbReference type="SUPFAM" id="SSF54427">
    <property type="entry name" value="NTF2-like"/>
    <property type="match status" value="1"/>
</dbReference>
<dbReference type="InterPro" id="IPR037401">
    <property type="entry name" value="SnoaL-like"/>
</dbReference>
<protein>
    <recommendedName>
        <fullName evidence="1">SnoaL-like domain-containing protein</fullName>
    </recommendedName>
</protein>
<proteinExistence type="predicted"/>
<name>A0ABY1HLN7_9GAMM</name>
<comment type="caution">
    <text evidence="2">The sequence shown here is derived from an EMBL/GenBank/DDBJ whole genome shotgun (WGS) entry which is preliminary data.</text>
</comment>
<evidence type="ECO:0000313" key="3">
    <source>
        <dbReference type="Proteomes" id="UP000182660"/>
    </source>
</evidence>
<gene>
    <name evidence="2" type="ORF">MT2528_4498</name>
</gene>
<dbReference type="EMBL" id="FPLJ01000132">
    <property type="protein sequence ID" value="SGZ02891.1"/>
    <property type="molecule type" value="Genomic_DNA"/>
</dbReference>
<keyword evidence="3" id="KW-1185">Reference proteome</keyword>
<dbReference type="Proteomes" id="UP000182660">
    <property type="component" value="Unassembled WGS sequence"/>
</dbReference>
<dbReference type="PANTHER" id="PTHR41252">
    <property type="entry name" value="BLR2505 PROTEIN"/>
    <property type="match status" value="1"/>
</dbReference>
<dbReference type="PANTHER" id="PTHR41252:SF1">
    <property type="entry name" value="BLR2505 PROTEIN"/>
    <property type="match status" value="1"/>
</dbReference>